<dbReference type="EMBL" id="JAPAAF010000002">
    <property type="protein sequence ID" value="MCW0481594.1"/>
    <property type="molecule type" value="Genomic_DNA"/>
</dbReference>
<dbReference type="RefSeq" id="WP_282590203.1">
    <property type="nucleotide sequence ID" value="NZ_JAPAAF010000002.1"/>
</dbReference>
<evidence type="ECO:0000256" key="3">
    <source>
        <dbReference type="ARBA" id="ARBA00022801"/>
    </source>
</evidence>
<sequence>MKHIIICSLILMIAIQVAAQEKKEIFYADPTIHVDGGKYYLTGTGGHRGGPSGFSVLESKDLKNWYPPAGATDGLHMIMTKGDQAFGESGFWAPQILKVDATYYLTYTANEQTVLTQSNSVLGPYRQKDVLPIDDSEKNIDSFIFEDDGKYYLYHVRFNNGNYLWVAEFDLEKGQIKPETLRQCLRQTEEWEATPNYESSPIMEGPTVFKLKDKYYLFYSANHFMNIDYAVGYAVADSPNGPWIKQKGSPIIHRSIVGENGSGHGDFFEGLDGQLYYVYHVHFNEDQVSPRRTRIVPVVKEWDAETGLYKFSVEADQVIVPLATQN</sequence>
<dbReference type="SUPFAM" id="SSF75005">
    <property type="entry name" value="Arabinanase/levansucrase/invertase"/>
    <property type="match status" value="1"/>
</dbReference>
<protein>
    <submittedName>
        <fullName evidence="10">Glycoside hydrolase family 43 protein</fullName>
    </submittedName>
</protein>
<evidence type="ECO:0000256" key="6">
    <source>
        <dbReference type="PIRSR" id="PIRSR606710-1"/>
    </source>
</evidence>
<dbReference type="CDD" id="cd08991">
    <property type="entry name" value="GH43_HoAraf43-like"/>
    <property type="match status" value="1"/>
</dbReference>
<dbReference type="PANTHER" id="PTHR43772">
    <property type="entry name" value="ENDO-1,4-BETA-XYLANASE"/>
    <property type="match status" value="1"/>
</dbReference>
<evidence type="ECO:0000256" key="1">
    <source>
        <dbReference type="ARBA" id="ARBA00009865"/>
    </source>
</evidence>
<feature type="active site" description="Proton donor" evidence="6">
    <location>
        <position position="204"/>
    </location>
</feature>
<proteinExistence type="inferred from homology"/>
<evidence type="ECO:0000256" key="5">
    <source>
        <dbReference type="ARBA" id="ARBA00023295"/>
    </source>
</evidence>
<name>A0AA42C5I5_9BACT</name>
<dbReference type="Gene3D" id="2.115.10.20">
    <property type="entry name" value="Glycosyl hydrolase domain, family 43"/>
    <property type="match status" value="1"/>
</dbReference>
<keyword evidence="2" id="KW-0858">Xylan degradation</keyword>
<dbReference type="GO" id="GO:0045493">
    <property type="term" value="P:xylan catabolic process"/>
    <property type="evidence" value="ECO:0007669"/>
    <property type="project" value="UniProtKB-KW"/>
</dbReference>
<organism evidence="10 11">
    <name type="scientific">Gaoshiqia sediminis</name>
    <dbReference type="NCBI Taxonomy" id="2986998"/>
    <lineage>
        <taxon>Bacteria</taxon>
        <taxon>Pseudomonadati</taxon>
        <taxon>Bacteroidota</taxon>
        <taxon>Bacteroidia</taxon>
        <taxon>Marinilabiliales</taxon>
        <taxon>Prolixibacteraceae</taxon>
        <taxon>Gaoshiqia</taxon>
    </lineage>
</organism>
<comment type="caution">
    <text evidence="10">The sequence shown here is derived from an EMBL/GenBank/DDBJ whole genome shotgun (WGS) entry which is preliminary data.</text>
</comment>
<reference evidence="10" key="1">
    <citation type="submission" date="2022-10" db="EMBL/GenBank/DDBJ databases">
        <title>Gaoshiqiia sediminis gen. nov., sp. nov., isolated from coastal sediment.</title>
        <authorList>
            <person name="Yu W.X."/>
            <person name="Mu D.S."/>
            <person name="Du J.Z."/>
            <person name="Liang Y.Q."/>
        </authorList>
    </citation>
    <scope>NUCLEOTIDE SEQUENCE</scope>
    <source>
        <strain evidence="10">A06</strain>
    </source>
</reference>
<keyword evidence="9" id="KW-0732">Signal</keyword>
<dbReference type="Pfam" id="PF04616">
    <property type="entry name" value="Glyco_hydro_43"/>
    <property type="match status" value="1"/>
</dbReference>
<evidence type="ECO:0000313" key="10">
    <source>
        <dbReference type="EMBL" id="MCW0481594.1"/>
    </source>
</evidence>
<evidence type="ECO:0000256" key="2">
    <source>
        <dbReference type="ARBA" id="ARBA00022651"/>
    </source>
</evidence>
<dbReference type="Proteomes" id="UP001163821">
    <property type="component" value="Unassembled WGS sequence"/>
</dbReference>
<evidence type="ECO:0000256" key="7">
    <source>
        <dbReference type="PIRSR" id="PIRSR606710-2"/>
    </source>
</evidence>
<evidence type="ECO:0000256" key="9">
    <source>
        <dbReference type="SAM" id="SignalP"/>
    </source>
</evidence>
<dbReference type="AlphaFoldDB" id="A0AA42C5I5"/>
<gene>
    <name evidence="10" type="ORF">N2K84_02560</name>
</gene>
<feature type="signal peptide" evidence="9">
    <location>
        <begin position="1"/>
        <end position="19"/>
    </location>
</feature>
<keyword evidence="3 8" id="KW-0378">Hydrolase</keyword>
<feature type="site" description="Important for catalytic activity, responsible for pKa modulation of the active site Glu and correct orientation of both the proton donor and substrate" evidence="7">
    <location>
        <position position="141"/>
    </location>
</feature>
<keyword evidence="5 8" id="KW-0326">Glycosidase</keyword>
<accession>A0AA42C5I5</accession>
<keyword evidence="11" id="KW-1185">Reference proteome</keyword>
<evidence type="ECO:0000256" key="4">
    <source>
        <dbReference type="ARBA" id="ARBA00023277"/>
    </source>
</evidence>
<comment type="similarity">
    <text evidence="1 8">Belongs to the glycosyl hydrolase 43 family.</text>
</comment>
<evidence type="ECO:0000256" key="8">
    <source>
        <dbReference type="RuleBase" id="RU361187"/>
    </source>
</evidence>
<keyword evidence="4" id="KW-0119">Carbohydrate metabolism</keyword>
<dbReference type="InterPro" id="IPR006710">
    <property type="entry name" value="Glyco_hydro_43"/>
</dbReference>
<dbReference type="InterPro" id="IPR023296">
    <property type="entry name" value="Glyco_hydro_beta-prop_sf"/>
</dbReference>
<dbReference type="PANTHER" id="PTHR43772:SF2">
    <property type="entry name" value="PUTATIVE (AFU_ORTHOLOGUE AFUA_2G04480)-RELATED"/>
    <property type="match status" value="1"/>
</dbReference>
<feature type="active site" description="Proton acceptor" evidence="6">
    <location>
        <position position="29"/>
    </location>
</feature>
<evidence type="ECO:0000313" key="11">
    <source>
        <dbReference type="Proteomes" id="UP001163821"/>
    </source>
</evidence>
<dbReference type="GO" id="GO:0004553">
    <property type="term" value="F:hydrolase activity, hydrolyzing O-glycosyl compounds"/>
    <property type="evidence" value="ECO:0007669"/>
    <property type="project" value="InterPro"/>
</dbReference>
<keyword evidence="2" id="KW-0624">Polysaccharide degradation</keyword>
<dbReference type="InterPro" id="IPR052176">
    <property type="entry name" value="Glycosyl_Hydrlase_43_Enz"/>
</dbReference>
<feature type="chain" id="PRO_5041241748" evidence="9">
    <location>
        <begin position="20"/>
        <end position="326"/>
    </location>
</feature>